<keyword evidence="4 9" id="KW-0378">Hydrolase</keyword>
<keyword evidence="14" id="KW-1185">Reference proteome</keyword>
<comment type="similarity">
    <text evidence="9">In the N-terminal section; belongs to the UvrB family.</text>
</comment>
<dbReference type="InterPro" id="IPR004576">
    <property type="entry name" value="Mfd"/>
</dbReference>
<dbReference type="Gene3D" id="3.40.50.11180">
    <property type="match status" value="1"/>
</dbReference>
<evidence type="ECO:0000259" key="12">
    <source>
        <dbReference type="PROSITE" id="PS51194"/>
    </source>
</evidence>
<dbReference type="SUPFAM" id="SSF52540">
    <property type="entry name" value="P-loop containing nucleoside triphosphate hydrolases"/>
    <property type="match status" value="4"/>
</dbReference>
<comment type="similarity">
    <text evidence="9">In the C-terminal section; belongs to the helicase family. RecG subfamily.</text>
</comment>
<dbReference type="Pfam" id="PF17757">
    <property type="entry name" value="UvrB_inter"/>
    <property type="match status" value="1"/>
</dbReference>
<dbReference type="Gene3D" id="3.40.50.11140">
    <property type="match status" value="1"/>
</dbReference>
<dbReference type="InterPro" id="IPR027417">
    <property type="entry name" value="P-loop_NTPase"/>
</dbReference>
<dbReference type="InterPro" id="IPR048635">
    <property type="entry name" value="MFD_D3"/>
</dbReference>
<dbReference type="SMART" id="SM00487">
    <property type="entry name" value="DEXDc"/>
    <property type="match status" value="1"/>
</dbReference>
<dbReference type="EMBL" id="JALJYF010000001">
    <property type="protein sequence ID" value="MCP1726694.1"/>
    <property type="molecule type" value="Genomic_DNA"/>
</dbReference>
<protein>
    <recommendedName>
        <fullName evidence="9">Transcription-repair-coupling factor</fullName>
        <shortName evidence="9">TRCF</shortName>
        <ecNumber evidence="9">3.6.4.-</ecNumber>
    </recommendedName>
</protein>
<keyword evidence="2 9" id="KW-0547">Nucleotide-binding</keyword>
<proteinExistence type="inferred from homology"/>
<evidence type="ECO:0000256" key="5">
    <source>
        <dbReference type="ARBA" id="ARBA00022806"/>
    </source>
</evidence>
<evidence type="ECO:0000256" key="10">
    <source>
        <dbReference type="SAM" id="MobiDB-lite"/>
    </source>
</evidence>
<dbReference type="InterPro" id="IPR003711">
    <property type="entry name" value="CarD-like/TRCF_RID"/>
</dbReference>
<keyword evidence="7 9" id="KW-0238">DNA-binding</keyword>
<dbReference type="Gene3D" id="3.30.2060.10">
    <property type="entry name" value="Penicillin-binding protein 1b domain"/>
    <property type="match status" value="1"/>
</dbReference>
<dbReference type="GO" id="GO:0016787">
    <property type="term" value="F:hydrolase activity"/>
    <property type="evidence" value="ECO:0007669"/>
    <property type="project" value="UniProtKB-KW"/>
</dbReference>
<organism evidence="13 14">
    <name type="scientific">Natronospira proteinivora</name>
    <dbReference type="NCBI Taxonomy" id="1807133"/>
    <lineage>
        <taxon>Bacteria</taxon>
        <taxon>Pseudomonadati</taxon>
        <taxon>Pseudomonadota</taxon>
        <taxon>Gammaproteobacteria</taxon>
        <taxon>Natronospirales</taxon>
        <taxon>Natronospiraceae</taxon>
        <taxon>Natronospira</taxon>
    </lineage>
</organism>
<dbReference type="InterPro" id="IPR036101">
    <property type="entry name" value="CarD-like/TRCF_RID_sf"/>
</dbReference>
<evidence type="ECO:0000256" key="2">
    <source>
        <dbReference type="ARBA" id="ARBA00022741"/>
    </source>
</evidence>
<dbReference type="NCBIfam" id="NF007966">
    <property type="entry name" value="PRK10689.1"/>
    <property type="match status" value="1"/>
</dbReference>
<dbReference type="NCBIfam" id="TIGR00580">
    <property type="entry name" value="mfd"/>
    <property type="match status" value="1"/>
</dbReference>
<dbReference type="InterPro" id="IPR037235">
    <property type="entry name" value="TRCF-like_C_D7"/>
</dbReference>
<evidence type="ECO:0000256" key="9">
    <source>
        <dbReference type="HAMAP-Rule" id="MF_00969"/>
    </source>
</evidence>
<dbReference type="Pfam" id="PF00271">
    <property type="entry name" value="Helicase_C"/>
    <property type="match status" value="1"/>
</dbReference>
<dbReference type="SMART" id="SM00982">
    <property type="entry name" value="TRCF"/>
    <property type="match status" value="1"/>
</dbReference>
<feature type="region of interest" description="Disordered" evidence="10">
    <location>
        <begin position="1"/>
        <end position="21"/>
    </location>
</feature>
<dbReference type="Gene3D" id="2.40.10.170">
    <property type="match status" value="1"/>
</dbReference>
<gene>
    <name evidence="9" type="primary">mfd</name>
    <name evidence="13" type="ORF">J2T60_000659</name>
</gene>
<dbReference type="InterPro" id="IPR014001">
    <property type="entry name" value="Helicase_ATP-bd"/>
</dbReference>
<dbReference type="CDD" id="cd17991">
    <property type="entry name" value="DEXHc_TRCF"/>
    <property type="match status" value="1"/>
</dbReference>
<evidence type="ECO:0000259" key="11">
    <source>
        <dbReference type="PROSITE" id="PS51192"/>
    </source>
</evidence>
<accession>A0ABT1G5W7</accession>
<dbReference type="InterPro" id="IPR011545">
    <property type="entry name" value="DEAD/DEAH_box_helicase_dom"/>
</dbReference>
<evidence type="ECO:0000256" key="1">
    <source>
        <dbReference type="ARBA" id="ARBA00022490"/>
    </source>
</evidence>
<reference evidence="13 14" key="1">
    <citation type="submission" date="2022-03" db="EMBL/GenBank/DDBJ databases">
        <title>Genomic Encyclopedia of Type Strains, Phase III (KMG-III): the genomes of soil and plant-associated and newly described type strains.</title>
        <authorList>
            <person name="Whitman W."/>
        </authorList>
    </citation>
    <scope>NUCLEOTIDE SEQUENCE [LARGE SCALE GENOMIC DNA]</scope>
    <source>
        <strain evidence="13 14">BSker1</strain>
    </source>
</reference>
<dbReference type="Pfam" id="PF00270">
    <property type="entry name" value="DEAD"/>
    <property type="match status" value="1"/>
</dbReference>
<dbReference type="Pfam" id="PF02559">
    <property type="entry name" value="CarD_TRCF_RID"/>
    <property type="match status" value="1"/>
</dbReference>
<evidence type="ECO:0000256" key="6">
    <source>
        <dbReference type="ARBA" id="ARBA00022840"/>
    </source>
</evidence>
<dbReference type="GO" id="GO:0004386">
    <property type="term" value="F:helicase activity"/>
    <property type="evidence" value="ECO:0007669"/>
    <property type="project" value="UniProtKB-KW"/>
</dbReference>
<dbReference type="SMART" id="SM01058">
    <property type="entry name" value="CarD_TRCF"/>
    <property type="match status" value="1"/>
</dbReference>
<dbReference type="SUPFAM" id="SSF143517">
    <property type="entry name" value="TRCF domain-like"/>
    <property type="match status" value="1"/>
</dbReference>
<evidence type="ECO:0000256" key="4">
    <source>
        <dbReference type="ARBA" id="ARBA00022801"/>
    </source>
</evidence>
<dbReference type="Pfam" id="PF21132">
    <property type="entry name" value="MFD_D3"/>
    <property type="match status" value="1"/>
</dbReference>
<dbReference type="PANTHER" id="PTHR47964">
    <property type="entry name" value="ATP-DEPENDENT DNA HELICASE HOMOLOG RECG, CHLOROPLASTIC"/>
    <property type="match status" value="1"/>
</dbReference>
<keyword evidence="3 9" id="KW-0227">DNA damage</keyword>
<comment type="subcellular location">
    <subcellularLocation>
        <location evidence="9">Cytoplasm</location>
    </subcellularLocation>
</comment>
<evidence type="ECO:0000256" key="8">
    <source>
        <dbReference type="ARBA" id="ARBA00023204"/>
    </source>
</evidence>
<evidence type="ECO:0000256" key="3">
    <source>
        <dbReference type="ARBA" id="ARBA00022763"/>
    </source>
</evidence>
<keyword evidence="6 9" id="KW-0067">ATP-binding</keyword>
<feature type="domain" description="Helicase C-terminal" evidence="12">
    <location>
        <begin position="812"/>
        <end position="965"/>
    </location>
</feature>
<evidence type="ECO:0000313" key="14">
    <source>
        <dbReference type="Proteomes" id="UP001523550"/>
    </source>
</evidence>
<dbReference type="PROSITE" id="PS51192">
    <property type="entry name" value="HELICASE_ATP_BIND_1"/>
    <property type="match status" value="1"/>
</dbReference>
<dbReference type="HAMAP" id="MF_00969">
    <property type="entry name" value="TRCF"/>
    <property type="match status" value="1"/>
</dbReference>
<dbReference type="InterPro" id="IPR001650">
    <property type="entry name" value="Helicase_C-like"/>
</dbReference>
<dbReference type="Gene3D" id="3.90.1150.50">
    <property type="entry name" value="Transcription-repair-coupling factor, D7 domain"/>
    <property type="match status" value="1"/>
</dbReference>
<sequence length="1166" mass="131030">MAVNENIAKASLSRPSLPDGPGDRRRWGRLYGSARSLITARAAARARGPLLLICESVQEAEALTDEVRFFARAEDLTVSIFPDWETLPYDVFSPHQDIISDRLATLATLPDMERGVVITAAQTLMQRLPPVSYVSGGALMLDTGQRLDIDQLRLRLETAGYRAVSQVMEHGEFAVRGSLVDVFPMGSRQPFRIDLFDDEIESLRAFDPDTQLTTEKLEQIRMLPAREFPLGEEAIRQFRQRYRQQFEGDPQQSEIYRAISDGNQPGGIEYYLPLFFDETASLFDYLPDVATVAMTDGAFPALERQWQEIQERYQQRGHDRERPLLEPARIALVPEAVQAALERHGQVYLERPEGAHDPEALPVDNFATRAPPRLPLDHRAEDPARALSEFLDDFDGAILITAESPGRREALIDMLSERQRKPVQVGDWQGFLKQTPPLAICVAELTEGLILPDEGLAVIAEPQLFGERAQQRRRRRAVKDPETIVRDLTDLSEGAPVIHEEHGVGRYLGLQTLDMGDEPTEFLTLEYAGGDKLYVPVASLNLISRYTGTSPENAPLHRLGSDQWDKARKRAARKARDVAAELLDLYARRSARQGTAFKVEEKERRAFEEDFPFEETPDQATAIQAVVDDLKSTQPMDRVVCGDVGFGKTEVALRAAFVAVQAGKQVAVLVPTTLLGRQHLDTFKDRFADWPIKIASLSRMGSGKDKTTTLEGLAEGTVDIVIGTHKLLSRDVKFKDLGLVIIDEEHRFGVRHKEQLKQLRAEVDVLTLTATPIPRTLNMSLAGIRDLSIIATPPAERLSVKTFVNEWSDGLIREACLREIRRGGQVYFLHNEVRTIDRTASRLRELLPEAQVEVAHGKMRESEMERVMLDFYHRRANILVCSTIVESGIDVPTANTIIINRADKFGLAQLHQLRGRVGRSHHRAYAYLLTPPRNAMTADAVKRLEAIESLEDLGAGFTLSTHDLEIRGAGELLGDEQSGQIHEVGFSLYTELLERAVKSLKAGEEPELDKPLNHGPEVELGVPALLPEDYVPDVHTRLTLYKRIASAKDSETLRELQVEMIDRFGLLPDYAKNLFLTAEVRLLAQPLGIRRVEMGPEGGRLDFEEEPDINPVALIDLVQSKPNRFKLDGQTRLRFHEELPERDDRVSYLRDILARLKPDDEQRKAG</sequence>
<feature type="domain" description="Helicase ATP-binding" evidence="11">
    <location>
        <begin position="629"/>
        <end position="790"/>
    </location>
</feature>
<dbReference type="InterPro" id="IPR005118">
    <property type="entry name" value="TRCF_C"/>
</dbReference>
<comment type="caution">
    <text evidence="13">The sequence shown here is derived from an EMBL/GenBank/DDBJ whole genome shotgun (WGS) entry which is preliminary data.</text>
</comment>
<dbReference type="SMART" id="SM00490">
    <property type="entry name" value="HELICc"/>
    <property type="match status" value="1"/>
</dbReference>
<dbReference type="SUPFAM" id="SSF141259">
    <property type="entry name" value="CarD-like"/>
    <property type="match status" value="1"/>
</dbReference>
<dbReference type="Gene3D" id="3.40.50.300">
    <property type="entry name" value="P-loop containing nucleotide triphosphate hydrolases"/>
    <property type="match status" value="2"/>
</dbReference>
<dbReference type="PROSITE" id="PS51194">
    <property type="entry name" value="HELICASE_CTER"/>
    <property type="match status" value="1"/>
</dbReference>
<keyword evidence="8 9" id="KW-0234">DNA repair</keyword>
<evidence type="ECO:0000313" key="13">
    <source>
        <dbReference type="EMBL" id="MCP1726694.1"/>
    </source>
</evidence>
<keyword evidence="1 9" id="KW-0963">Cytoplasm</keyword>
<keyword evidence="5 13" id="KW-0347">Helicase</keyword>
<dbReference type="InterPro" id="IPR041471">
    <property type="entry name" value="UvrB_inter"/>
</dbReference>
<dbReference type="Proteomes" id="UP001523550">
    <property type="component" value="Unassembled WGS sequence"/>
</dbReference>
<name>A0ABT1G5W7_9GAMM</name>
<comment type="function">
    <text evidence="9">Couples transcription and DNA repair by recognizing RNA polymerase (RNAP) stalled at DNA lesions. Mediates ATP-dependent release of RNAP and its truncated transcript from the DNA, and recruitment of nucleotide excision repair machinery to the damaged site.</text>
</comment>
<dbReference type="Pfam" id="PF03461">
    <property type="entry name" value="TRCF"/>
    <property type="match status" value="1"/>
</dbReference>
<dbReference type="InterPro" id="IPR047112">
    <property type="entry name" value="RecG/Mfd"/>
</dbReference>
<evidence type="ECO:0000256" key="7">
    <source>
        <dbReference type="ARBA" id="ARBA00023125"/>
    </source>
</evidence>
<dbReference type="EC" id="3.6.4.-" evidence="9"/>
<dbReference type="RefSeq" id="WP_253445403.1">
    <property type="nucleotide sequence ID" value="NZ_JALJYF010000001.1"/>
</dbReference>
<dbReference type="PANTHER" id="PTHR47964:SF1">
    <property type="entry name" value="ATP-DEPENDENT DNA HELICASE HOMOLOG RECG, CHLOROPLASTIC"/>
    <property type="match status" value="1"/>
</dbReference>